<dbReference type="GO" id="GO:0051607">
    <property type="term" value="P:defense response to virus"/>
    <property type="evidence" value="ECO:0007669"/>
    <property type="project" value="UniProtKB-KW"/>
</dbReference>
<evidence type="ECO:0000256" key="1">
    <source>
        <dbReference type="ARBA" id="ARBA00003640"/>
    </source>
</evidence>
<evidence type="ECO:0000256" key="3">
    <source>
        <dbReference type="ARBA" id="ARBA00016118"/>
    </source>
</evidence>
<dbReference type="Pfam" id="PF03750">
    <property type="entry name" value="Csm2_III-A"/>
    <property type="match status" value="1"/>
</dbReference>
<feature type="compositionally biased region" description="Gly residues" evidence="7">
    <location>
        <begin position="20"/>
        <end position="31"/>
    </location>
</feature>
<evidence type="ECO:0000313" key="9">
    <source>
        <dbReference type="Proteomes" id="UP000694001"/>
    </source>
</evidence>
<organism evidence="8 9">
    <name type="scientific">Elioraea tepida</name>
    <dbReference type="NCBI Taxonomy" id="2843330"/>
    <lineage>
        <taxon>Bacteria</taxon>
        <taxon>Pseudomonadati</taxon>
        <taxon>Pseudomonadota</taxon>
        <taxon>Alphaproteobacteria</taxon>
        <taxon>Acetobacterales</taxon>
        <taxon>Elioraeaceae</taxon>
        <taxon>Elioraea</taxon>
    </lineage>
</organism>
<dbReference type="Proteomes" id="UP000694001">
    <property type="component" value="Chromosome"/>
</dbReference>
<keyword evidence="9" id="KW-1185">Reference proteome</keyword>
<comment type="function">
    <text evidence="1">This subunit may be involved in monitoring complementarity of crRNA and target RNA.</text>
</comment>
<evidence type="ECO:0000256" key="2">
    <source>
        <dbReference type="ARBA" id="ARBA00006896"/>
    </source>
</evidence>
<feature type="region of interest" description="Disordered" evidence="7">
    <location>
        <begin position="1"/>
        <end position="58"/>
    </location>
</feature>
<evidence type="ECO:0000256" key="4">
    <source>
        <dbReference type="ARBA" id="ARBA00022884"/>
    </source>
</evidence>
<evidence type="ECO:0000256" key="7">
    <source>
        <dbReference type="SAM" id="MobiDB-lite"/>
    </source>
</evidence>
<dbReference type="EMBL" id="CP076448">
    <property type="protein sequence ID" value="QXM23535.1"/>
    <property type="molecule type" value="Genomic_DNA"/>
</dbReference>
<evidence type="ECO:0000313" key="8">
    <source>
        <dbReference type="EMBL" id="QXM23535.1"/>
    </source>
</evidence>
<gene>
    <name evidence="8" type="primary">csm2</name>
    <name evidence="8" type="ORF">KO353_09355</name>
</gene>
<dbReference type="AlphaFoldDB" id="A0A975TZS1"/>
<dbReference type="InterPro" id="IPR010149">
    <property type="entry name" value="CRISPR-assoc_prot_Csm2_III-A"/>
</dbReference>
<proteinExistence type="inferred from homology"/>
<dbReference type="NCBIfam" id="TIGR01870">
    <property type="entry name" value="cas_TM1810_Csm2"/>
    <property type="match status" value="1"/>
</dbReference>
<evidence type="ECO:0000256" key="6">
    <source>
        <dbReference type="ARBA" id="ARBA00031723"/>
    </source>
</evidence>
<reference evidence="8" key="1">
    <citation type="submission" date="2021-06" db="EMBL/GenBank/DDBJ databases">
        <title>Elioraea tepida, sp. nov., a moderately thermophilic aerobic anoxygenic phototrophic bacterium isolated from an alkaline siliceous hot spring mat community in Yellowstone National Park, WY, USA.</title>
        <authorList>
            <person name="Saini M.K."/>
            <person name="Yoshida S."/>
            <person name="Sebastian A."/>
            <person name="Hirose S."/>
            <person name="Hara E."/>
            <person name="Tamaki H."/>
            <person name="Soulier N.T."/>
            <person name="Albert I."/>
            <person name="Hanada S."/>
            <person name="Bryant D.A."/>
            <person name="Tank M."/>
        </authorList>
    </citation>
    <scope>NUCLEOTIDE SEQUENCE</scope>
    <source>
        <strain evidence="8">MS-P2</strain>
    </source>
</reference>
<dbReference type="KEGG" id="elio:KO353_09355"/>
<evidence type="ECO:0000256" key="5">
    <source>
        <dbReference type="ARBA" id="ARBA00023118"/>
    </source>
</evidence>
<dbReference type="GO" id="GO:0003723">
    <property type="term" value="F:RNA binding"/>
    <property type="evidence" value="ECO:0007669"/>
    <property type="project" value="UniProtKB-KW"/>
</dbReference>
<name>A0A975TZS1_9PROT</name>
<feature type="compositionally biased region" description="Gly residues" evidence="7">
    <location>
        <begin position="1"/>
        <end position="12"/>
    </location>
</feature>
<keyword evidence="4" id="KW-0694">RNA-binding</keyword>
<sequence>MTKTHGYGGPRGNGPPAQRHGGGGPGAGAGQGAQSDRKREIEQALRPPQQPPAYFAPNSRAVRPELLDAEAEKTARDLAQIPANQLRRFYAEAMALKRRIDLAPDTISDDDVRAQMALLKAKAAYTCRRQEKYPIELVRFFARHAAAVRGKDDFRRGFQPHFEAVMAYHRVYEVEKGGGEG</sequence>
<comment type="similarity">
    <text evidence="2">Belongs to the CRISPR-associated Csm2 family.</text>
</comment>
<keyword evidence="5" id="KW-0051">Antiviral defense</keyword>
<dbReference type="RefSeq" id="WP_218284397.1">
    <property type="nucleotide sequence ID" value="NZ_CP076448.1"/>
</dbReference>
<accession>A0A975TZS1</accession>
<protein>
    <recommendedName>
        <fullName evidence="3">CRISPR system Cms protein Csm2</fullName>
    </recommendedName>
    <alternativeName>
        <fullName evidence="6">CRISPR type III A-associated protein Csm2</fullName>
    </alternativeName>
</protein>